<reference evidence="11 12" key="1">
    <citation type="submission" date="2021-01" db="EMBL/GenBank/DDBJ databases">
        <title>Genome seq and assembly of Devosia sp. LEGU1.</title>
        <authorList>
            <person name="Chhetri G."/>
        </authorList>
    </citation>
    <scope>NUCLEOTIDE SEQUENCE [LARGE SCALE GENOMIC DNA]</scope>
    <source>
        <strain evidence="11 12">LEGU1</strain>
    </source>
</reference>
<accession>A0ABX7C6F4</accession>
<evidence type="ECO:0000313" key="11">
    <source>
        <dbReference type="EMBL" id="QQR39796.1"/>
    </source>
</evidence>
<dbReference type="EC" id="2.7.13.3" evidence="2"/>
<protein>
    <recommendedName>
        <fullName evidence="2">histidine kinase</fullName>
        <ecNumber evidence="2">2.7.13.3</ecNumber>
    </recommendedName>
</protein>
<dbReference type="RefSeq" id="WP_201634472.1">
    <property type="nucleotide sequence ID" value="NZ_CP068046.1"/>
</dbReference>
<keyword evidence="8" id="KW-0175">Coiled coil</keyword>
<evidence type="ECO:0000313" key="12">
    <source>
        <dbReference type="Proteomes" id="UP000595857"/>
    </source>
</evidence>
<dbReference type="EMBL" id="CP068046">
    <property type="protein sequence ID" value="QQR39796.1"/>
    <property type="molecule type" value="Genomic_DNA"/>
</dbReference>
<keyword evidence="3" id="KW-0597">Phosphoprotein</keyword>
<dbReference type="InterPro" id="IPR036890">
    <property type="entry name" value="HATPase_C_sf"/>
</dbReference>
<keyword evidence="6" id="KW-0418">Kinase</keyword>
<evidence type="ECO:0000259" key="10">
    <source>
        <dbReference type="PROSITE" id="PS50109"/>
    </source>
</evidence>
<dbReference type="Proteomes" id="UP000595857">
    <property type="component" value="Chromosome"/>
</dbReference>
<keyword evidence="12" id="KW-1185">Reference proteome</keyword>
<evidence type="ECO:0000256" key="9">
    <source>
        <dbReference type="SAM" id="Phobius"/>
    </source>
</evidence>
<dbReference type="Pfam" id="PF05227">
    <property type="entry name" value="CHASE3"/>
    <property type="match status" value="1"/>
</dbReference>
<proteinExistence type="predicted"/>
<keyword evidence="4" id="KW-0808">Transferase</keyword>
<feature type="transmembrane region" description="Helical" evidence="9">
    <location>
        <begin position="24"/>
        <end position="43"/>
    </location>
</feature>
<dbReference type="SMART" id="SM00387">
    <property type="entry name" value="HATPase_c"/>
    <property type="match status" value="1"/>
</dbReference>
<keyword evidence="5" id="KW-0547">Nucleotide-binding</keyword>
<keyword evidence="9" id="KW-0812">Transmembrane</keyword>
<dbReference type="Pfam" id="PF02518">
    <property type="entry name" value="HATPase_c"/>
    <property type="match status" value="1"/>
</dbReference>
<keyword evidence="9" id="KW-1133">Transmembrane helix</keyword>
<gene>
    <name evidence="11" type="ORF">JI748_01900</name>
</gene>
<dbReference type="InterPro" id="IPR005467">
    <property type="entry name" value="His_kinase_dom"/>
</dbReference>
<evidence type="ECO:0000256" key="5">
    <source>
        <dbReference type="ARBA" id="ARBA00022741"/>
    </source>
</evidence>
<dbReference type="SUPFAM" id="SSF55874">
    <property type="entry name" value="ATPase domain of HSP90 chaperone/DNA topoisomerase II/histidine kinase"/>
    <property type="match status" value="1"/>
</dbReference>
<dbReference type="PANTHER" id="PTHR41523">
    <property type="entry name" value="TWO-COMPONENT SYSTEM SENSOR PROTEIN"/>
    <property type="match status" value="1"/>
</dbReference>
<evidence type="ECO:0000256" key="7">
    <source>
        <dbReference type="ARBA" id="ARBA00022840"/>
    </source>
</evidence>
<feature type="coiled-coil region" evidence="8">
    <location>
        <begin position="235"/>
        <end position="273"/>
    </location>
</feature>
<evidence type="ECO:0000256" key="6">
    <source>
        <dbReference type="ARBA" id="ARBA00022777"/>
    </source>
</evidence>
<evidence type="ECO:0000256" key="1">
    <source>
        <dbReference type="ARBA" id="ARBA00000085"/>
    </source>
</evidence>
<evidence type="ECO:0000256" key="8">
    <source>
        <dbReference type="SAM" id="Coils"/>
    </source>
</evidence>
<sequence>MSIPVEQANLFGQIGRVRVSLRRLAVWISLALICLAAFSALTLMQGIDRQLRDVTETYAVRNAARELTQELSQAEASQRGFLLTQDREFLEPYRSAVSSIDQRVAALLEMTADDVDQAGRVRSITGDISGKMAEMARTVALVEAERPEEAQSLTATGMGARLMAEVSQTLEDFIAEEDQKLEARNRAIDQTRIGLVGALISALFAAAILAYALLSRAQRQVSDLAKRQRGLVGLNEALEAQVAERTRDIEDARAHAERERQRVETLLQDANHRIGNSLATVSSLLALQMLRVRSDEVRVALEAARLRVHAIASAHRRLRLGGDLESASADEFLQAVLDDIIATQTNQRRIAITGEIDAIQVSARDATTLGILLGELVTNALKHAFPDNRQGRITVKLARDDAGVVTLSVADDGVGLSDGQAVSEDGLGSVIVRQLSGQFGGQPVYTQSSEGGVAVSIALPKLGEPPVLQGER</sequence>
<evidence type="ECO:0000256" key="2">
    <source>
        <dbReference type="ARBA" id="ARBA00012438"/>
    </source>
</evidence>
<evidence type="ECO:0000256" key="4">
    <source>
        <dbReference type="ARBA" id="ARBA00022679"/>
    </source>
</evidence>
<dbReference type="InterPro" id="IPR011495">
    <property type="entry name" value="Sig_transdc_His_kin_sub2_dim/P"/>
</dbReference>
<dbReference type="InterPro" id="IPR003594">
    <property type="entry name" value="HATPase_dom"/>
</dbReference>
<name>A0ABX7C6F4_9HYPH</name>
<dbReference type="PROSITE" id="PS50109">
    <property type="entry name" value="HIS_KIN"/>
    <property type="match status" value="1"/>
</dbReference>
<keyword evidence="9" id="KW-0472">Membrane</keyword>
<evidence type="ECO:0000256" key="3">
    <source>
        <dbReference type="ARBA" id="ARBA00022553"/>
    </source>
</evidence>
<dbReference type="InterPro" id="IPR007891">
    <property type="entry name" value="CHASE3"/>
</dbReference>
<feature type="transmembrane region" description="Helical" evidence="9">
    <location>
        <begin position="193"/>
        <end position="214"/>
    </location>
</feature>
<organism evidence="11 12">
    <name type="scientific">Devosia rhizoryzae</name>
    <dbReference type="NCBI Taxonomy" id="2774137"/>
    <lineage>
        <taxon>Bacteria</taxon>
        <taxon>Pseudomonadati</taxon>
        <taxon>Pseudomonadota</taxon>
        <taxon>Alphaproteobacteria</taxon>
        <taxon>Hyphomicrobiales</taxon>
        <taxon>Devosiaceae</taxon>
        <taxon>Devosia</taxon>
    </lineage>
</organism>
<comment type="catalytic activity">
    <reaction evidence="1">
        <text>ATP + protein L-histidine = ADP + protein N-phospho-L-histidine.</text>
        <dbReference type="EC" id="2.7.13.3"/>
    </reaction>
</comment>
<feature type="domain" description="Histidine kinase" evidence="10">
    <location>
        <begin position="269"/>
        <end position="463"/>
    </location>
</feature>
<dbReference type="InterPro" id="IPR004358">
    <property type="entry name" value="Sig_transdc_His_kin-like_C"/>
</dbReference>
<dbReference type="CDD" id="cd19410">
    <property type="entry name" value="HK9-like_sensor"/>
    <property type="match status" value="1"/>
</dbReference>
<dbReference type="PANTHER" id="PTHR41523:SF8">
    <property type="entry name" value="ETHYLENE RESPONSE SENSOR PROTEIN"/>
    <property type="match status" value="1"/>
</dbReference>
<dbReference type="PRINTS" id="PR00344">
    <property type="entry name" value="BCTRLSENSOR"/>
</dbReference>
<dbReference type="Gene3D" id="3.30.565.10">
    <property type="entry name" value="Histidine kinase-like ATPase, C-terminal domain"/>
    <property type="match status" value="1"/>
</dbReference>
<keyword evidence="7" id="KW-0067">ATP-binding</keyword>
<dbReference type="Pfam" id="PF07568">
    <property type="entry name" value="HisKA_2"/>
    <property type="match status" value="1"/>
</dbReference>